<keyword evidence="2" id="KW-1185">Reference proteome</keyword>
<sequence length="512" mass="57325">MDHNCSPYTSENNQDFLPWFSTATDQNLIDRDTLVLGSFTTQMDAGSFESYVPGLVPEDVIAVTQENSVVVDDPSSSLTVIDSIPVSTAFHAGGIPHPNTLFLSSDGVLFYVHDKTLLERCPKAFQGYLSSPVSEGRGGGRIIQLNAPSAELNVILHALYGTSAAAHSPDTTTLINAVDRMPAFSIPPDSIIRPSTELYGLLLAHAPLRPLDIYALAARYNLSSLASSASTHLLSYDLNTISDDMVKRMGAVYFKRLAVLHLERHRLLKQILLRPPHPHPPTDECGFKEQEKLMRTWALLSAYFVWDRQADLSPSRIRAALASLAEQLTCNLCNKVLEEKIKDAVVHNVLYLHMPYLYSGRSDLQTQRARELMGVFQLIKSIDTSFPMLLYLQFLMDMIMFLFYGRLRSLDTYLAMNNEAIDEPGRNVCDWHGRRAEPRSLEKEDSHEANFQSIIDFSTIVMELVKIAGPYSSIRYFFAHSKILDIFKASGEGSHTRHLGLDDKNKQVSARN</sequence>
<dbReference type="OrthoDB" id="3265815at2759"/>
<proteinExistence type="predicted"/>
<dbReference type="InParanoid" id="A0A409Y2Q7"/>
<reference evidence="1 2" key="1">
    <citation type="journal article" date="2018" name="Evol. Lett.">
        <title>Horizontal gene cluster transfer increased hallucinogenic mushroom diversity.</title>
        <authorList>
            <person name="Reynolds H.T."/>
            <person name="Vijayakumar V."/>
            <person name="Gluck-Thaler E."/>
            <person name="Korotkin H.B."/>
            <person name="Matheny P.B."/>
            <person name="Slot J.C."/>
        </authorList>
    </citation>
    <scope>NUCLEOTIDE SEQUENCE [LARGE SCALE GENOMIC DNA]</scope>
    <source>
        <strain evidence="1 2">SRW20</strain>
    </source>
</reference>
<evidence type="ECO:0000313" key="1">
    <source>
        <dbReference type="EMBL" id="PPQ97280.1"/>
    </source>
</evidence>
<evidence type="ECO:0000313" key="2">
    <source>
        <dbReference type="Proteomes" id="UP000284706"/>
    </source>
</evidence>
<evidence type="ECO:0008006" key="3">
    <source>
        <dbReference type="Google" id="ProtNLM"/>
    </source>
</evidence>
<name>A0A409Y2Q7_9AGAR</name>
<dbReference type="STRING" id="231916.A0A409Y2Q7"/>
<gene>
    <name evidence="1" type="ORF">CVT26_006673</name>
</gene>
<comment type="caution">
    <text evidence="1">The sequence shown here is derived from an EMBL/GenBank/DDBJ whole genome shotgun (WGS) entry which is preliminary data.</text>
</comment>
<dbReference type="AlphaFoldDB" id="A0A409Y2Q7"/>
<accession>A0A409Y2Q7</accession>
<dbReference type="Proteomes" id="UP000284706">
    <property type="component" value="Unassembled WGS sequence"/>
</dbReference>
<dbReference type="EMBL" id="NHYE01001269">
    <property type="protein sequence ID" value="PPQ97280.1"/>
    <property type="molecule type" value="Genomic_DNA"/>
</dbReference>
<protein>
    <recommendedName>
        <fullName evidence="3">BTB domain-containing protein</fullName>
    </recommendedName>
</protein>
<organism evidence="1 2">
    <name type="scientific">Gymnopilus dilepis</name>
    <dbReference type="NCBI Taxonomy" id="231916"/>
    <lineage>
        <taxon>Eukaryota</taxon>
        <taxon>Fungi</taxon>
        <taxon>Dikarya</taxon>
        <taxon>Basidiomycota</taxon>
        <taxon>Agaricomycotina</taxon>
        <taxon>Agaricomycetes</taxon>
        <taxon>Agaricomycetidae</taxon>
        <taxon>Agaricales</taxon>
        <taxon>Agaricineae</taxon>
        <taxon>Hymenogastraceae</taxon>
        <taxon>Gymnopilus</taxon>
    </lineage>
</organism>